<evidence type="ECO:0000313" key="5">
    <source>
        <dbReference type="EMBL" id="CAA0119522.1"/>
    </source>
</evidence>
<dbReference type="EMBL" id="CACSII010000020">
    <property type="protein sequence ID" value="CAA0119522.1"/>
    <property type="molecule type" value="Genomic_DNA"/>
</dbReference>
<dbReference type="Proteomes" id="UP000441399">
    <property type="component" value="Unassembled WGS sequence"/>
</dbReference>
<dbReference type="Proteomes" id="UP000434580">
    <property type="component" value="Unassembled WGS sequence"/>
</dbReference>
<dbReference type="InterPro" id="IPR011129">
    <property type="entry name" value="CSD"/>
</dbReference>
<dbReference type="PROSITE" id="PS00352">
    <property type="entry name" value="CSD_1"/>
    <property type="match status" value="1"/>
</dbReference>
<protein>
    <submittedName>
        <fullName evidence="5">Cold shock-like protein CspD</fullName>
    </submittedName>
</protein>
<dbReference type="GO" id="GO:0003676">
    <property type="term" value="F:nucleic acid binding"/>
    <property type="evidence" value="ECO:0007669"/>
    <property type="project" value="InterPro"/>
</dbReference>
<dbReference type="SMART" id="SM00357">
    <property type="entry name" value="CSP"/>
    <property type="match status" value="1"/>
</dbReference>
<evidence type="ECO:0000313" key="6">
    <source>
        <dbReference type="EMBL" id="CAA0119713.1"/>
    </source>
</evidence>
<dbReference type="EMBL" id="CACSIO010000034">
    <property type="protein sequence ID" value="CAA0119713.1"/>
    <property type="molecule type" value="Genomic_DNA"/>
</dbReference>
<dbReference type="SUPFAM" id="SSF50249">
    <property type="entry name" value="Nucleic acid-binding proteins"/>
    <property type="match status" value="1"/>
</dbReference>
<keyword evidence="2" id="KW-0963">Cytoplasm</keyword>
<comment type="subcellular location">
    <subcellularLocation>
        <location evidence="1 3">Cytoplasm</location>
    </subcellularLocation>
</comment>
<dbReference type="InterPro" id="IPR012340">
    <property type="entry name" value="NA-bd_OB-fold"/>
</dbReference>
<dbReference type="OrthoDB" id="9810590at2"/>
<reference evidence="7 8" key="1">
    <citation type="submission" date="2019-11" db="EMBL/GenBank/DDBJ databases">
        <authorList>
            <person name="Holert J."/>
        </authorList>
    </citation>
    <scope>NUCLEOTIDE SEQUENCE [LARGE SCALE GENOMIC DNA]</scope>
    <source>
        <strain evidence="5">BC5_2</strain>
        <strain evidence="6">SB11_3</strain>
    </source>
</reference>
<organism evidence="5 7">
    <name type="scientific">BD1-7 clade bacterium</name>
    <dbReference type="NCBI Taxonomy" id="2029982"/>
    <lineage>
        <taxon>Bacteria</taxon>
        <taxon>Pseudomonadati</taxon>
        <taxon>Pseudomonadota</taxon>
        <taxon>Gammaproteobacteria</taxon>
        <taxon>Cellvibrionales</taxon>
        <taxon>Spongiibacteraceae</taxon>
        <taxon>BD1-7 clade</taxon>
    </lineage>
</organism>
<proteinExistence type="predicted"/>
<dbReference type="InterPro" id="IPR019844">
    <property type="entry name" value="CSD_CS"/>
</dbReference>
<dbReference type="FunFam" id="2.40.50.140:FF:000006">
    <property type="entry name" value="Cold shock protein CspC"/>
    <property type="match status" value="1"/>
</dbReference>
<evidence type="ECO:0000256" key="3">
    <source>
        <dbReference type="RuleBase" id="RU000408"/>
    </source>
</evidence>
<evidence type="ECO:0000256" key="1">
    <source>
        <dbReference type="ARBA" id="ARBA00004496"/>
    </source>
</evidence>
<evidence type="ECO:0000256" key="2">
    <source>
        <dbReference type="ARBA" id="ARBA00022490"/>
    </source>
</evidence>
<dbReference type="PROSITE" id="PS51857">
    <property type="entry name" value="CSD_2"/>
    <property type="match status" value="1"/>
</dbReference>
<dbReference type="PRINTS" id="PR00050">
    <property type="entry name" value="COLDSHOCK"/>
</dbReference>
<gene>
    <name evidence="5" type="primary">cspD</name>
    <name evidence="5" type="ORF">DPBNPPHM_02473</name>
    <name evidence="6" type="ORF">OPDIPICF_02314</name>
</gene>
<dbReference type="PANTHER" id="PTHR11544">
    <property type="entry name" value="COLD SHOCK DOMAIN CONTAINING PROTEINS"/>
    <property type="match status" value="1"/>
</dbReference>
<dbReference type="GO" id="GO:0005829">
    <property type="term" value="C:cytosol"/>
    <property type="evidence" value="ECO:0007669"/>
    <property type="project" value="UniProtKB-ARBA"/>
</dbReference>
<name>A0A5S9QNC4_9GAMM</name>
<keyword evidence="8" id="KW-1185">Reference proteome</keyword>
<dbReference type="InterPro" id="IPR050181">
    <property type="entry name" value="Cold_shock_domain"/>
</dbReference>
<accession>A0A5S9QNC4</accession>
<dbReference type="Pfam" id="PF00313">
    <property type="entry name" value="CSD"/>
    <property type="match status" value="1"/>
</dbReference>
<sequence length="96" mass="10367">MEKGVVKWFNNAKGYGFILPEGSDQDVFVHYSSINMNGYRTLSTGQTVLFDAISGSKGLHATAIKLIDSDGQPLSDAHIAELQEANGNTLHDRADA</sequence>
<dbReference type="Gene3D" id="2.40.50.140">
    <property type="entry name" value="Nucleic acid-binding proteins"/>
    <property type="match status" value="1"/>
</dbReference>
<feature type="domain" description="CSD" evidence="4">
    <location>
        <begin position="1"/>
        <end position="66"/>
    </location>
</feature>
<dbReference type="AlphaFoldDB" id="A0A5S9QNC4"/>
<dbReference type="CDD" id="cd04458">
    <property type="entry name" value="CSP_CDS"/>
    <property type="match status" value="1"/>
</dbReference>
<evidence type="ECO:0000313" key="8">
    <source>
        <dbReference type="Proteomes" id="UP000441399"/>
    </source>
</evidence>
<evidence type="ECO:0000259" key="4">
    <source>
        <dbReference type="PROSITE" id="PS51857"/>
    </source>
</evidence>
<evidence type="ECO:0000313" key="7">
    <source>
        <dbReference type="Proteomes" id="UP000434580"/>
    </source>
</evidence>
<dbReference type="InterPro" id="IPR002059">
    <property type="entry name" value="CSP_DNA-bd"/>
</dbReference>